<evidence type="ECO:0000313" key="24">
    <source>
        <dbReference type="Proteomes" id="UP000177751"/>
    </source>
</evidence>
<dbReference type="GO" id="GO:0042262">
    <property type="term" value="P:DNA protection"/>
    <property type="evidence" value="ECO:0007669"/>
    <property type="project" value="InterPro"/>
</dbReference>
<proteinExistence type="inferred from homology"/>
<comment type="subunit">
    <text evidence="3">Monomer.</text>
</comment>
<evidence type="ECO:0000256" key="13">
    <source>
        <dbReference type="ARBA" id="ARBA00029673"/>
    </source>
</evidence>
<comment type="catalytic activity">
    <reaction evidence="7">
        <text>8-oxo-dATP + H2O = 8-oxo-dAMP + diphosphate + H(+)</text>
        <dbReference type="Rhea" id="RHEA:65396"/>
        <dbReference type="ChEBI" id="CHEBI:15377"/>
        <dbReference type="ChEBI" id="CHEBI:15378"/>
        <dbReference type="ChEBI" id="CHEBI:33019"/>
        <dbReference type="ChEBI" id="CHEBI:71361"/>
        <dbReference type="ChEBI" id="CHEBI:172871"/>
    </reaction>
    <physiologicalReaction direction="left-to-right" evidence="7">
        <dbReference type="Rhea" id="RHEA:65397"/>
    </physiologicalReaction>
</comment>
<dbReference type="Pfam" id="PF00293">
    <property type="entry name" value="NUDIX"/>
    <property type="match status" value="1"/>
</dbReference>
<dbReference type="PANTHER" id="PTHR43758:SF2">
    <property type="entry name" value="OXIDIZED PURINE NUCLEOSIDE TRIPHOSPHATE HYDROLASE"/>
    <property type="match status" value="1"/>
</dbReference>
<comment type="catalytic activity">
    <reaction evidence="19">
        <text>O(6)-methyl-dGTP + H2O = O(6)-methyl-dGMP + diphosphate + H(+)</text>
        <dbReference type="Rhea" id="RHEA:67600"/>
        <dbReference type="ChEBI" id="CHEBI:15377"/>
        <dbReference type="ChEBI" id="CHEBI:15378"/>
        <dbReference type="ChEBI" id="CHEBI:33019"/>
        <dbReference type="ChEBI" id="CHEBI:169974"/>
        <dbReference type="ChEBI" id="CHEBI:169975"/>
    </reaction>
    <physiologicalReaction direction="left-to-right" evidence="19">
        <dbReference type="Rhea" id="RHEA:67601"/>
    </physiologicalReaction>
</comment>
<dbReference type="Proteomes" id="UP000177751">
    <property type="component" value="Unassembled WGS sequence"/>
</dbReference>
<protein>
    <recommendedName>
        <fullName evidence="12">Oxidized purine nucleoside triphosphate hydrolase</fullName>
        <ecNumber evidence="11">3.6.1.56</ecNumber>
    </recommendedName>
    <alternativeName>
        <fullName evidence="16">2-hydroxy-dATP diphosphatase</fullName>
    </alternativeName>
    <alternativeName>
        <fullName evidence="15">7,8-dihydro-8-oxoguanine triphosphatase</fullName>
    </alternativeName>
    <alternativeName>
        <fullName evidence="14">8-oxo-dGTPase</fullName>
    </alternativeName>
    <alternativeName>
        <fullName evidence="17">Methylated purine nucleoside triphosphate hydrolase</fullName>
    </alternativeName>
    <alternativeName>
        <fullName evidence="13">Nucleoside diphosphate-linked moiety X motif 1</fullName>
    </alternativeName>
</protein>
<dbReference type="InterPro" id="IPR000086">
    <property type="entry name" value="NUDIX_hydrolase_dom"/>
</dbReference>
<accession>A0A1G2JDC2</accession>
<dbReference type="CDD" id="cd03427">
    <property type="entry name" value="NUDIX_MTH1_Nudt1"/>
    <property type="match status" value="1"/>
</dbReference>
<gene>
    <name evidence="23" type="ORF">A2401_03410</name>
</gene>
<evidence type="ECO:0000256" key="7">
    <source>
        <dbReference type="ARBA" id="ARBA00024448"/>
    </source>
</evidence>
<evidence type="ECO:0000256" key="15">
    <source>
        <dbReference type="ARBA" id="ARBA00030682"/>
    </source>
</evidence>
<keyword evidence="4" id="KW-0479">Metal-binding</keyword>
<evidence type="ECO:0000256" key="5">
    <source>
        <dbReference type="ARBA" id="ARBA00022801"/>
    </source>
</evidence>
<dbReference type="GO" id="GO:0046872">
    <property type="term" value="F:metal ion binding"/>
    <property type="evidence" value="ECO:0007669"/>
    <property type="project" value="UniProtKB-KW"/>
</dbReference>
<evidence type="ECO:0000256" key="14">
    <source>
        <dbReference type="ARBA" id="ARBA00030634"/>
    </source>
</evidence>
<dbReference type="GO" id="GO:0008413">
    <property type="term" value="F:8-oxo-7,8-dihydroguanosine triphosphate pyrophosphatase activity"/>
    <property type="evidence" value="ECO:0007669"/>
    <property type="project" value="InterPro"/>
</dbReference>
<dbReference type="PROSITE" id="PS51462">
    <property type="entry name" value="NUDIX"/>
    <property type="match status" value="1"/>
</dbReference>
<dbReference type="InterPro" id="IPR015797">
    <property type="entry name" value="NUDIX_hydrolase-like_dom_sf"/>
</dbReference>
<evidence type="ECO:0000256" key="20">
    <source>
        <dbReference type="ARBA" id="ARBA00049032"/>
    </source>
</evidence>
<dbReference type="GO" id="GO:0008828">
    <property type="term" value="F:dATP diphosphatase activity"/>
    <property type="evidence" value="ECO:0007669"/>
    <property type="project" value="UniProtKB-EC"/>
</dbReference>
<dbReference type="PANTHER" id="PTHR43758">
    <property type="entry name" value="7,8-DIHYDRO-8-OXOGUANINE TRIPHOSPHATASE"/>
    <property type="match status" value="1"/>
</dbReference>
<reference evidence="23 24" key="1">
    <citation type="journal article" date="2016" name="Nat. Commun.">
        <title>Thousands of microbial genomes shed light on interconnected biogeochemical processes in an aquifer system.</title>
        <authorList>
            <person name="Anantharaman K."/>
            <person name="Brown C.T."/>
            <person name="Hug L.A."/>
            <person name="Sharon I."/>
            <person name="Castelle C.J."/>
            <person name="Probst A.J."/>
            <person name="Thomas B.C."/>
            <person name="Singh A."/>
            <person name="Wilkins M.J."/>
            <person name="Karaoz U."/>
            <person name="Brodie E.L."/>
            <person name="Williams K.H."/>
            <person name="Hubbard S.S."/>
            <person name="Banfield J.F."/>
        </authorList>
    </citation>
    <scope>NUCLEOTIDE SEQUENCE [LARGE SCALE GENOMIC DNA]</scope>
</reference>
<evidence type="ECO:0000256" key="19">
    <source>
        <dbReference type="ARBA" id="ARBA00048894"/>
    </source>
</evidence>
<dbReference type="EC" id="3.6.1.56" evidence="11"/>
<feature type="domain" description="Nudix hydrolase" evidence="22">
    <location>
        <begin position="1"/>
        <end position="133"/>
    </location>
</feature>
<sequence>MRQTTLCLLIKEGEVLLGMKKRGFATGKWNGFGGKIDEEKGDKNILDAAVRETKEEAGVTIINPEKVGTFHFRFPYKEDWDQDVHLFLVKEWEGEPAESEEMMPKWFKFNEIPYETMWDDDKHWLPLILANKKIEADFIFKEGEIISSQDIKIVTKI</sequence>
<evidence type="ECO:0000256" key="4">
    <source>
        <dbReference type="ARBA" id="ARBA00022723"/>
    </source>
</evidence>
<keyword evidence="5" id="KW-0378">Hydrolase</keyword>
<keyword evidence="6" id="KW-0460">Magnesium</keyword>
<evidence type="ECO:0000256" key="16">
    <source>
        <dbReference type="ARBA" id="ARBA00031927"/>
    </source>
</evidence>
<dbReference type="Gene3D" id="3.90.79.10">
    <property type="entry name" value="Nucleoside Triphosphate Pyrophosphohydrolase"/>
    <property type="match status" value="1"/>
</dbReference>
<evidence type="ECO:0000256" key="10">
    <source>
        <dbReference type="ARBA" id="ARBA00024596"/>
    </source>
</evidence>
<evidence type="ECO:0000256" key="18">
    <source>
        <dbReference type="ARBA" id="ARBA00048002"/>
    </source>
</evidence>
<evidence type="ECO:0000256" key="17">
    <source>
        <dbReference type="ARBA" id="ARBA00032071"/>
    </source>
</evidence>
<evidence type="ECO:0000256" key="2">
    <source>
        <dbReference type="ARBA" id="ARBA00005582"/>
    </source>
</evidence>
<comment type="caution">
    <text evidence="23">The sequence shown here is derived from an EMBL/GenBank/DDBJ whole genome shotgun (WGS) entry which is preliminary data.</text>
</comment>
<dbReference type="EMBL" id="MHPP01000007">
    <property type="protein sequence ID" value="OGZ84943.1"/>
    <property type="molecule type" value="Genomic_DNA"/>
</dbReference>
<evidence type="ECO:0000256" key="1">
    <source>
        <dbReference type="ARBA" id="ARBA00001946"/>
    </source>
</evidence>
<evidence type="ECO:0000256" key="12">
    <source>
        <dbReference type="ARBA" id="ARBA00026218"/>
    </source>
</evidence>
<comment type="catalytic activity">
    <reaction evidence="10">
        <text>2-oxo-ATP + H2O = 2-oxo-AMP + diphosphate + H(+)</text>
        <dbReference type="Rhea" id="RHEA:67392"/>
        <dbReference type="ChEBI" id="CHEBI:15377"/>
        <dbReference type="ChEBI" id="CHEBI:15378"/>
        <dbReference type="ChEBI" id="CHEBI:33019"/>
        <dbReference type="ChEBI" id="CHEBI:71395"/>
        <dbReference type="ChEBI" id="CHEBI:172878"/>
    </reaction>
    <physiologicalReaction direction="left-to-right" evidence="10">
        <dbReference type="Rhea" id="RHEA:67393"/>
    </physiologicalReaction>
</comment>
<dbReference type="InterPro" id="IPR003563">
    <property type="entry name" value="8ODP"/>
</dbReference>
<evidence type="ECO:0000256" key="6">
    <source>
        <dbReference type="ARBA" id="ARBA00022842"/>
    </source>
</evidence>
<comment type="catalytic activity">
    <reaction evidence="18">
        <text>N(6)-methyl-ATP + H2O = N(6)-methyl-AMP + diphosphate + H(+)</text>
        <dbReference type="Rhea" id="RHEA:67608"/>
        <dbReference type="ChEBI" id="CHEBI:15377"/>
        <dbReference type="ChEBI" id="CHEBI:15378"/>
        <dbReference type="ChEBI" id="CHEBI:33019"/>
        <dbReference type="ChEBI" id="CHEBI:144842"/>
        <dbReference type="ChEBI" id="CHEBI:172873"/>
    </reaction>
    <physiologicalReaction direction="left-to-right" evidence="18">
        <dbReference type="Rhea" id="RHEA:67609"/>
    </physiologicalReaction>
</comment>
<dbReference type="AlphaFoldDB" id="A0A1G2JDC2"/>
<evidence type="ECO:0000256" key="11">
    <source>
        <dbReference type="ARBA" id="ARBA00026103"/>
    </source>
</evidence>
<evidence type="ECO:0000256" key="3">
    <source>
        <dbReference type="ARBA" id="ARBA00011245"/>
    </source>
</evidence>
<comment type="function">
    <text evidence="21">Oxidized purine nucleoside triphosphate hydrolase which is a prominent sanitizer of the oxidized nucleotide pool. Catalyzes the hydrolysis of 2-oxo-dATP (2-hydroxy-dATP) into 2-oxo-dAMP. Also has a significant hydrolase activity toward 2-oxo-ATP, 8-oxo-dGTP and 8-oxo-dATP. Through the hydrolysis of oxidized purine nucleoside triphosphates, prevents their incorporation into DNA and the subsequent transversions A:T to C:G and G:C to T:A. Also catalyzes the hydrolysis of methylated purine nucleoside triphosphate preventing their integration into DNA. Through this antimutagenic activity protects cells from oxidative stress.</text>
</comment>
<comment type="catalytic activity">
    <reaction evidence="9">
        <text>8-oxo-dGTP + H2O = 8-oxo-dGMP + diphosphate + H(+)</text>
        <dbReference type="Rhea" id="RHEA:31575"/>
        <dbReference type="ChEBI" id="CHEBI:15377"/>
        <dbReference type="ChEBI" id="CHEBI:15378"/>
        <dbReference type="ChEBI" id="CHEBI:33019"/>
        <dbReference type="ChEBI" id="CHEBI:63224"/>
        <dbReference type="ChEBI" id="CHEBI:77896"/>
    </reaction>
    <physiologicalReaction direction="left-to-right" evidence="9">
        <dbReference type="Rhea" id="RHEA:31576"/>
    </physiologicalReaction>
</comment>
<evidence type="ECO:0000256" key="8">
    <source>
        <dbReference type="ARBA" id="ARBA00024459"/>
    </source>
</evidence>
<evidence type="ECO:0000259" key="22">
    <source>
        <dbReference type="PROSITE" id="PS51462"/>
    </source>
</evidence>
<comment type="catalytic activity">
    <reaction evidence="20">
        <text>N(6)-methyl-dATP + H2O = N(6)-methyl-dAMP + diphosphate + H(+)</text>
        <dbReference type="Rhea" id="RHEA:67604"/>
        <dbReference type="ChEBI" id="CHEBI:15377"/>
        <dbReference type="ChEBI" id="CHEBI:15378"/>
        <dbReference type="ChEBI" id="CHEBI:33019"/>
        <dbReference type="ChEBI" id="CHEBI:169976"/>
        <dbReference type="ChEBI" id="CHEBI:172872"/>
    </reaction>
    <physiologicalReaction direction="left-to-right" evidence="20">
        <dbReference type="Rhea" id="RHEA:67605"/>
    </physiologicalReaction>
</comment>
<dbReference type="SUPFAM" id="SSF55811">
    <property type="entry name" value="Nudix"/>
    <property type="match status" value="1"/>
</dbReference>
<name>A0A1G2JDC2_9BACT</name>
<comment type="similarity">
    <text evidence="2">Belongs to the Nudix hydrolase family.</text>
</comment>
<evidence type="ECO:0000313" key="23">
    <source>
        <dbReference type="EMBL" id="OGZ84943.1"/>
    </source>
</evidence>
<dbReference type="PRINTS" id="PR01403">
    <property type="entry name" value="8OXTPHPHTASE"/>
</dbReference>
<evidence type="ECO:0000256" key="21">
    <source>
        <dbReference type="ARBA" id="ARBA00053094"/>
    </source>
</evidence>
<dbReference type="GO" id="GO:0005737">
    <property type="term" value="C:cytoplasm"/>
    <property type="evidence" value="ECO:0007669"/>
    <property type="project" value="TreeGrafter"/>
</dbReference>
<organism evidence="23 24">
    <name type="scientific">Candidatus Staskawiczbacteria bacterium RIFOXYC1_FULL_38_18</name>
    <dbReference type="NCBI Taxonomy" id="1802229"/>
    <lineage>
        <taxon>Bacteria</taxon>
        <taxon>Candidatus Staskawicziibacteriota</taxon>
    </lineage>
</organism>
<comment type="cofactor">
    <cofactor evidence="1">
        <name>Mg(2+)</name>
        <dbReference type="ChEBI" id="CHEBI:18420"/>
    </cofactor>
</comment>
<comment type="catalytic activity">
    <reaction evidence="8">
        <text>2-oxo-dATP + H2O = 2-oxo-dAMP + diphosphate + H(+)</text>
        <dbReference type="Rhea" id="RHEA:31583"/>
        <dbReference type="ChEBI" id="CHEBI:15377"/>
        <dbReference type="ChEBI" id="CHEBI:15378"/>
        <dbReference type="ChEBI" id="CHEBI:33019"/>
        <dbReference type="ChEBI" id="CHEBI:63212"/>
        <dbReference type="ChEBI" id="CHEBI:77897"/>
        <dbReference type="EC" id="3.6.1.56"/>
    </reaction>
    <physiologicalReaction direction="left-to-right" evidence="8">
        <dbReference type="Rhea" id="RHEA:31584"/>
    </physiologicalReaction>
</comment>
<evidence type="ECO:0000256" key="9">
    <source>
        <dbReference type="ARBA" id="ARBA00024486"/>
    </source>
</evidence>
<dbReference type="STRING" id="1802229.A2401_03410"/>